<dbReference type="InterPro" id="IPR054688">
    <property type="entry name" value="CD1247_N"/>
</dbReference>
<evidence type="ECO:0000313" key="2">
    <source>
        <dbReference type="Proteomes" id="UP000281915"/>
    </source>
</evidence>
<name>A0A3M8CIG3_9BACL</name>
<gene>
    <name evidence="1" type="ORF">EDM58_19110</name>
</gene>
<proteinExistence type="predicted"/>
<dbReference type="NCBIfam" id="NF045650">
    <property type="entry name" value="CD1247_Nterm"/>
    <property type="match status" value="1"/>
</dbReference>
<organism evidence="1 2">
    <name type="scientific">Brevibacillus panacihumi</name>
    <dbReference type="NCBI Taxonomy" id="497735"/>
    <lineage>
        <taxon>Bacteria</taxon>
        <taxon>Bacillati</taxon>
        <taxon>Bacillota</taxon>
        <taxon>Bacilli</taxon>
        <taxon>Bacillales</taxon>
        <taxon>Paenibacillaceae</taxon>
        <taxon>Brevibacillus</taxon>
    </lineage>
</organism>
<sequence>MMDALENRIAYLRGLADGLDVGTQTSEGKMLAEMIEILDEMHAEIHVLHSRIEETEDYVEAIDEDLEDIERLLFEDEDDLYETVGDCPEDDVDLDLDASDDMYAYDPQEEEEFETSYEFTCPSCQKGIMLHEGKDEEGYLHYVIEPYPQSKGFEPINPT</sequence>
<protein>
    <recommendedName>
        <fullName evidence="3">AraC family transcriptional regulator</fullName>
    </recommendedName>
</protein>
<dbReference type="AlphaFoldDB" id="A0A3M8CIG3"/>
<evidence type="ECO:0000313" key="1">
    <source>
        <dbReference type="EMBL" id="RNB75147.1"/>
    </source>
</evidence>
<comment type="caution">
    <text evidence="1">The sequence shown here is derived from an EMBL/GenBank/DDBJ whole genome shotgun (WGS) entry which is preliminary data.</text>
</comment>
<dbReference type="Proteomes" id="UP000281915">
    <property type="component" value="Unassembled WGS sequence"/>
</dbReference>
<dbReference type="EMBL" id="RHHT01000046">
    <property type="protein sequence ID" value="RNB75147.1"/>
    <property type="molecule type" value="Genomic_DNA"/>
</dbReference>
<evidence type="ECO:0008006" key="3">
    <source>
        <dbReference type="Google" id="ProtNLM"/>
    </source>
</evidence>
<reference evidence="1 2" key="1">
    <citation type="submission" date="2018-10" db="EMBL/GenBank/DDBJ databases">
        <title>Phylogenomics of Brevibacillus.</title>
        <authorList>
            <person name="Dunlap C."/>
        </authorList>
    </citation>
    <scope>NUCLEOTIDE SEQUENCE [LARGE SCALE GENOMIC DNA]</scope>
    <source>
        <strain evidence="1 2">JCM 15085</strain>
    </source>
</reference>
<accession>A0A3M8CIG3</accession>